<dbReference type="AlphaFoldDB" id="A0A9N9ZKU8"/>
<accession>A0A9N9ZKU8</accession>
<dbReference type="PANTHER" id="PTHR37542:SF3">
    <property type="entry name" value="PRION-INHIBITION AND PROPAGATION HELO DOMAIN-CONTAINING PROTEIN"/>
    <property type="match status" value="1"/>
</dbReference>
<name>A0A9N9ZKU8_9HYPO</name>
<dbReference type="PROSITE" id="PS50011">
    <property type="entry name" value="PROTEIN_KINASE_DOM"/>
    <property type="match status" value="2"/>
</dbReference>
<reference evidence="3" key="1">
    <citation type="submission" date="2019-06" db="EMBL/GenBank/DDBJ databases">
        <authorList>
            <person name="Broberg M."/>
        </authorList>
    </citation>
    <scope>NUCLEOTIDE SEQUENCE [LARGE SCALE GENOMIC DNA]</scope>
</reference>
<protein>
    <recommendedName>
        <fullName evidence="1">Protein kinase domain-containing protein</fullName>
    </recommendedName>
</protein>
<reference evidence="2 3" key="2">
    <citation type="submission" date="2021-10" db="EMBL/GenBank/DDBJ databases">
        <authorList>
            <person name="Piombo E."/>
        </authorList>
    </citation>
    <scope>NUCLEOTIDE SEQUENCE [LARGE SCALE GENOMIC DNA]</scope>
</reference>
<dbReference type="InterPro" id="IPR000719">
    <property type="entry name" value="Prot_kinase_dom"/>
</dbReference>
<dbReference type="SUPFAM" id="SSF56112">
    <property type="entry name" value="Protein kinase-like (PK-like)"/>
    <property type="match status" value="2"/>
</dbReference>
<sequence length="816" mass="92352">MDQNITTIKENLESLRYSNANYESRYFFPEGSLLDFFSDSTTKSALQSLSIPQHEIPDLVKIILRGAFSLPDDHLPYSEEVLEHIFGVEKIEDALGSRRTHPWIIKFQEKQWEVAVPILKQHILLRKLDDRIIMPYLSEEPVGNGSGGTGSQLVCALTDLSSALAALHNFTSLALEMSLLGCHHDLAPRNILIHNGKLLLADFGLSTLRNLEDSSLTTHKDARGFYNAPECQTIQDERVKSQKVRRSSDVWSFGCILLEVLTYMLRGSDGVSLFKNQRRAEITVGFTWFRFHLGPDAESPAVKSWLEELRREAHEPYQVWMIVLISEMLQLDPGKRPSAERVFTALRAIFILSLAGSVEKGMETIKDGCSQILDQALNQMRYKSWLFAFNKLFESFMNSAGQKESQNMDFIYQTTLEALKEASQVFSGSFEGGVNTSTHQKSSLFRYQLVRLLDALPFQYRSVAKEHLTTSMLTHGEPDIQGELSAAMSQDDDVGTFVVVKRLTALIEEPHLELDRNDIIHLRAVDIHDLSTIEFGPKRVLVEWLVYKGQRADENNRRNLGQRVTSIVNLPHKDAFAQIPGTLPCIGLFHDPSKTAFGVVYELPSLTTNALTLGHLLGLGVYRPPLEDRFRLAKDICERIHTVHKVGWVHCNINPFNVLFFPQEPAIESECAKSPRIFGFAGSRESKLDSITLGPDTNDLRIYQHPNYIHGKTRYREEFDYYSTGLILLEIGLWSTLTTLTKSRTFQGASPMKFREMIIERKVPELRESMGRRYMEATEACLQGEFTLSPLEAEGGGLTSNSSFKTLVIDKIPLID</sequence>
<comment type="caution">
    <text evidence="2">The sequence shown here is derived from an EMBL/GenBank/DDBJ whole genome shotgun (WGS) entry which is preliminary data.</text>
</comment>
<dbReference type="Pfam" id="PF00069">
    <property type="entry name" value="Pkinase"/>
    <property type="match status" value="1"/>
</dbReference>
<evidence type="ECO:0000259" key="1">
    <source>
        <dbReference type="PROSITE" id="PS50011"/>
    </source>
</evidence>
<proteinExistence type="predicted"/>
<dbReference type="InterPro" id="IPR011009">
    <property type="entry name" value="Kinase-like_dom_sf"/>
</dbReference>
<dbReference type="SMART" id="SM00220">
    <property type="entry name" value="S_TKc"/>
    <property type="match status" value="1"/>
</dbReference>
<dbReference type="GO" id="GO:0004672">
    <property type="term" value="F:protein kinase activity"/>
    <property type="evidence" value="ECO:0007669"/>
    <property type="project" value="InterPro"/>
</dbReference>
<dbReference type="PANTHER" id="PTHR37542">
    <property type="entry name" value="HELO DOMAIN-CONTAINING PROTEIN-RELATED"/>
    <property type="match status" value="1"/>
</dbReference>
<evidence type="ECO:0000313" key="3">
    <source>
        <dbReference type="Proteomes" id="UP000775872"/>
    </source>
</evidence>
<dbReference type="Proteomes" id="UP000775872">
    <property type="component" value="Unassembled WGS sequence"/>
</dbReference>
<feature type="domain" description="Protein kinase" evidence="1">
    <location>
        <begin position="22"/>
        <end position="351"/>
    </location>
</feature>
<organism evidence="2 3">
    <name type="scientific">Clonostachys solani</name>
    <dbReference type="NCBI Taxonomy" id="160281"/>
    <lineage>
        <taxon>Eukaryota</taxon>
        <taxon>Fungi</taxon>
        <taxon>Dikarya</taxon>
        <taxon>Ascomycota</taxon>
        <taxon>Pezizomycotina</taxon>
        <taxon>Sordariomycetes</taxon>
        <taxon>Hypocreomycetidae</taxon>
        <taxon>Hypocreales</taxon>
        <taxon>Bionectriaceae</taxon>
        <taxon>Clonostachys</taxon>
    </lineage>
</organism>
<keyword evidence="3" id="KW-1185">Reference proteome</keyword>
<dbReference type="OrthoDB" id="4062651at2759"/>
<dbReference type="Gene3D" id="1.10.510.10">
    <property type="entry name" value="Transferase(Phosphotransferase) domain 1"/>
    <property type="match status" value="2"/>
</dbReference>
<feature type="domain" description="Protein kinase" evidence="1">
    <location>
        <begin position="486"/>
        <end position="816"/>
    </location>
</feature>
<dbReference type="EMBL" id="CABFOC020000074">
    <property type="protein sequence ID" value="CAH0057454.1"/>
    <property type="molecule type" value="Genomic_DNA"/>
</dbReference>
<gene>
    <name evidence="2" type="ORF">CSOL1703_00007235</name>
</gene>
<dbReference type="GO" id="GO:0005524">
    <property type="term" value="F:ATP binding"/>
    <property type="evidence" value="ECO:0007669"/>
    <property type="project" value="InterPro"/>
</dbReference>
<evidence type="ECO:0000313" key="2">
    <source>
        <dbReference type="EMBL" id="CAH0057454.1"/>
    </source>
</evidence>